<feature type="compositionally biased region" description="Gly residues" evidence="1">
    <location>
        <begin position="332"/>
        <end position="349"/>
    </location>
</feature>
<feature type="region of interest" description="Disordered" evidence="1">
    <location>
        <begin position="703"/>
        <end position="810"/>
    </location>
</feature>
<dbReference type="InParanoid" id="D7FNS0"/>
<feature type="region of interest" description="Disordered" evidence="1">
    <location>
        <begin position="512"/>
        <end position="540"/>
    </location>
</feature>
<evidence type="ECO:0000313" key="2">
    <source>
        <dbReference type="EMBL" id="CBJ26081.1"/>
    </source>
</evidence>
<keyword evidence="3" id="KW-1185">Reference proteome</keyword>
<dbReference type="EMBL" id="FN649727">
    <property type="protein sequence ID" value="CBJ26081.1"/>
    <property type="molecule type" value="Genomic_DNA"/>
</dbReference>
<feature type="region of interest" description="Disordered" evidence="1">
    <location>
        <begin position="244"/>
        <end position="306"/>
    </location>
</feature>
<accession>D7FNS0</accession>
<reference evidence="2 3" key="1">
    <citation type="journal article" date="2010" name="Nature">
        <title>The Ectocarpus genome and the independent evolution of multicellularity in brown algae.</title>
        <authorList>
            <person name="Cock J.M."/>
            <person name="Sterck L."/>
            <person name="Rouze P."/>
            <person name="Scornet D."/>
            <person name="Allen A.E."/>
            <person name="Amoutzias G."/>
            <person name="Anthouard V."/>
            <person name="Artiguenave F."/>
            <person name="Aury J.M."/>
            <person name="Badger J.H."/>
            <person name="Beszteri B."/>
            <person name="Billiau K."/>
            <person name="Bonnet E."/>
            <person name="Bothwell J.H."/>
            <person name="Bowler C."/>
            <person name="Boyen C."/>
            <person name="Brownlee C."/>
            <person name="Carrano C.J."/>
            <person name="Charrier B."/>
            <person name="Cho G.Y."/>
            <person name="Coelho S.M."/>
            <person name="Collen J."/>
            <person name="Corre E."/>
            <person name="Da Silva C."/>
            <person name="Delage L."/>
            <person name="Delaroque N."/>
            <person name="Dittami S.M."/>
            <person name="Doulbeau S."/>
            <person name="Elias M."/>
            <person name="Farnham G."/>
            <person name="Gachon C.M."/>
            <person name="Gschloessl B."/>
            <person name="Heesch S."/>
            <person name="Jabbari K."/>
            <person name="Jubin C."/>
            <person name="Kawai H."/>
            <person name="Kimura K."/>
            <person name="Kloareg B."/>
            <person name="Kupper F.C."/>
            <person name="Lang D."/>
            <person name="Le Bail A."/>
            <person name="Leblanc C."/>
            <person name="Lerouge P."/>
            <person name="Lohr M."/>
            <person name="Lopez P.J."/>
            <person name="Martens C."/>
            <person name="Maumus F."/>
            <person name="Michel G."/>
            <person name="Miranda-Saavedra D."/>
            <person name="Morales J."/>
            <person name="Moreau H."/>
            <person name="Motomura T."/>
            <person name="Nagasato C."/>
            <person name="Napoli C.A."/>
            <person name="Nelson D.R."/>
            <person name="Nyvall-Collen P."/>
            <person name="Peters A.F."/>
            <person name="Pommier C."/>
            <person name="Potin P."/>
            <person name="Poulain J."/>
            <person name="Quesneville H."/>
            <person name="Read B."/>
            <person name="Rensing S.A."/>
            <person name="Ritter A."/>
            <person name="Rousvoal S."/>
            <person name="Samanta M."/>
            <person name="Samson G."/>
            <person name="Schroeder D.C."/>
            <person name="Segurens B."/>
            <person name="Strittmatter M."/>
            <person name="Tonon T."/>
            <person name="Tregear J.W."/>
            <person name="Valentin K."/>
            <person name="von Dassow P."/>
            <person name="Yamagishi T."/>
            <person name="Van de Peer Y."/>
            <person name="Wincker P."/>
        </authorList>
    </citation>
    <scope>NUCLEOTIDE SEQUENCE [LARGE SCALE GENOMIC DNA]</scope>
    <source>
        <strain evidence="3">Ec32 / CCAP1310/4</strain>
    </source>
</reference>
<feature type="compositionally biased region" description="Pro residues" evidence="1">
    <location>
        <begin position="515"/>
        <end position="524"/>
    </location>
</feature>
<gene>
    <name evidence="2" type="ORF">Esi_0018_0202</name>
</gene>
<sequence>MKLQARKVEALEELRRQWLSGERKLPNHVPPLGSLGRVLGDDGRDVPAPTSDTRQNTGLGPKWGTSTPPSQLPIGYFEQYMTPHAKFPSSSAVVATEMFSFRLKGGSSSKRRPSSSAGGGGGGIRSGFLNVFAYLHADGMVRLRDTDAEEILVFDAGHTRREASPSLTTADSSSSATADAGSLKEAAVSAAATAAAETATPAGVVGMTADSSESGPVLVTAGADGTARVHALAVYYRGRQVAGVGVRGGRSDPSGRRKKAEASDPSSSSTRGEAPRRGTGSSEKKGDHGGDRPHGSPPPPPATAMGVGVTVEFKTCLGSACRSPDGLSQLRGMGGDGETVSVGNGGGGDQETAGSVSGSLPPQGEEMATVITSMDAFFHRSLGTTVVIAGYSSGGVSFYHAGNGTQLASVDTGSSAVLAVKRGGQSIAFTDGEDVHFASSTKFTRAPGRVCRGGRRSGGGGGSSGGGEPAVVTALAFDAVSTGVLYVGFGTGDVMAYDSRVQEMDSSYACLPSYRLPPPLPQQRPSPHADPSTATAAGDGGSGGILLGGGGCDSISTVRGYAIVSHGGLLSVYNTTDHAGRLLFTTHATAAAALAEGARTEDHCGAPLSPGTESRGGGVGAAALAAAAAAAPSGGRTWSVMSSSGSGEVLVVEASRCSAEVVVHRAVLPYERNGPDMSWVRFPVLLLGLFVVAITQVYSRRAANNAAGRTSRKKGRSGSRGWRGAGLSDEDDDGGGGGGGFSADALAQLRDDLSERTSRRRDWGGRRLGSGRGGGGGGAREQLSWSSSSSSRLPAPRQGYGDPWADEGSD</sequence>
<feature type="compositionally biased region" description="Polar residues" evidence="1">
    <location>
        <begin position="50"/>
        <end position="67"/>
    </location>
</feature>
<feature type="region of interest" description="Disordered" evidence="1">
    <location>
        <begin position="327"/>
        <end position="363"/>
    </location>
</feature>
<evidence type="ECO:0000313" key="3">
    <source>
        <dbReference type="Proteomes" id="UP000002630"/>
    </source>
</evidence>
<protein>
    <submittedName>
        <fullName evidence="2">Uncharacterized protein</fullName>
    </submittedName>
</protein>
<feature type="compositionally biased region" description="Basic and acidic residues" evidence="1">
    <location>
        <begin position="282"/>
        <end position="294"/>
    </location>
</feature>
<dbReference type="Proteomes" id="UP000002630">
    <property type="component" value="Linkage Group LG02"/>
</dbReference>
<feature type="region of interest" description="Disordered" evidence="1">
    <location>
        <begin position="23"/>
        <end position="67"/>
    </location>
</feature>
<dbReference type="AlphaFoldDB" id="D7FNS0"/>
<organism evidence="2 3">
    <name type="scientific">Ectocarpus siliculosus</name>
    <name type="common">Brown alga</name>
    <name type="synonym">Conferva siliculosa</name>
    <dbReference type="NCBI Taxonomy" id="2880"/>
    <lineage>
        <taxon>Eukaryota</taxon>
        <taxon>Sar</taxon>
        <taxon>Stramenopiles</taxon>
        <taxon>Ochrophyta</taxon>
        <taxon>PX clade</taxon>
        <taxon>Phaeophyceae</taxon>
        <taxon>Ectocarpales</taxon>
        <taxon>Ectocarpaceae</taxon>
        <taxon>Ectocarpus</taxon>
    </lineage>
</organism>
<name>D7FNS0_ECTSI</name>
<feature type="compositionally biased region" description="Gly residues" evidence="1">
    <location>
        <begin position="766"/>
        <end position="779"/>
    </location>
</feature>
<proteinExistence type="predicted"/>
<feature type="compositionally biased region" description="Basic and acidic residues" evidence="1">
    <location>
        <begin position="749"/>
        <end position="765"/>
    </location>
</feature>
<evidence type="ECO:0000256" key="1">
    <source>
        <dbReference type="SAM" id="MobiDB-lite"/>
    </source>
</evidence>
<dbReference type="EMBL" id="FN648291">
    <property type="protein sequence ID" value="CBJ26081.1"/>
    <property type="molecule type" value="Genomic_DNA"/>
</dbReference>
<dbReference type="OrthoDB" id="10441689at2759"/>